<comment type="caution">
    <text evidence="1">The sequence shown here is derived from an EMBL/GenBank/DDBJ whole genome shotgun (WGS) entry which is preliminary data.</text>
</comment>
<accession>A0A2A5SP37</accession>
<gene>
    <name evidence="1" type="ORF">RU92_GL001614</name>
</gene>
<dbReference type="EMBL" id="JXKC01000020">
    <property type="protein sequence ID" value="PCS15655.1"/>
    <property type="molecule type" value="Genomic_DNA"/>
</dbReference>
<sequence length="403" mass="47043">MKVGKMNQKELKALKKEIMQEGAINVGYYTTIISKITELWPEMIAEFAKEMALQGAKVATLENPLILNTFVTKAIEKMNYQEFKELSPYFFGYIQTEEEFLAEPIQITRGEYLRFQAEGEQLFEYKHPKLSFEERVQALTTMLVPKENQVISYHPTNDTIAILENSEETPEPFIDPGLINDLNDLTPYPTLVARRILESSEALEAYYQKEMQKSKTKEEMKEEVSEDELLAFVSVKIASTLFELDPQELLTINEVLQTETPGKELITHLAVGYRQGDRWELAYLKEENSPSERSGIIRYLEHEIGAYYRGSLAWLDIYDSKQQIEERYVVDRESLWNNPLDEVQALTGDPAYLSIEMFEKIKDLNLPEDDFNQFILMNNQERSRFLNKHSTQNYHTHTQNQRR</sequence>
<protein>
    <submittedName>
        <fullName evidence="1">Uncharacterized protein</fullName>
    </submittedName>
</protein>
<proteinExistence type="predicted"/>
<name>A0A2A5SP37_LACLC</name>
<reference evidence="1 2" key="1">
    <citation type="submission" date="2014-12" db="EMBL/GenBank/DDBJ databases">
        <title>Draft genome sequences of 10 type strains of Lactococcus.</title>
        <authorList>
            <person name="Sun Z."/>
            <person name="Zhong Z."/>
            <person name="Liu W."/>
            <person name="Zhang W."/>
            <person name="Zhang H."/>
        </authorList>
    </citation>
    <scope>NUCLEOTIDE SEQUENCE [LARGE SCALE GENOMIC DNA]</scope>
    <source>
        <strain evidence="1 2">DSM 21502</strain>
    </source>
</reference>
<evidence type="ECO:0000313" key="2">
    <source>
        <dbReference type="Proteomes" id="UP000218711"/>
    </source>
</evidence>
<evidence type="ECO:0000313" key="1">
    <source>
        <dbReference type="EMBL" id="PCS15655.1"/>
    </source>
</evidence>
<dbReference type="Proteomes" id="UP000218711">
    <property type="component" value="Unassembled WGS sequence"/>
</dbReference>
<dbReference type="AlphaFoldDB" id="A0A2A5SP37"/>
<organism evidence="1 2">
    <name type="scientific">Lactococcus cremoris subsp. tructae</name>
    <dbReference type="NCBI Taxonomy" id="542833"/>
    <lineage>
        <taxon>Bacteria</taxon>
        <taxon>Bacillati</taxon>
        <taxon>Bacillota</taxon>
        <taxon>Bacilli</taxon>
        <taxon>Lactobacillales</taxon>
        <taxon>Streptococcaceae</taxon>
        <taxon>Lactococcus</taxon>
    </lineage>
</organism>